<sequence length="179" mass="19685">MIETEVEQSTSFVRRVVYGACIGCGCFLAALFIGILEGKLLSTISLIGTSIVFEAQPAALASIPLRFHPLSGALISILANLISIPLMVLTFNEIMERWKWVKRKLQKAEKWSRKYGKYGVWILTLLSPLLGAYVSIAVGFAMRWDVRFVLTSVLIGMIGSSFLIAYGGESVAHLFGVHT</sequence>
<name>T0C818_ALIAG</name>
<keyword evidence="2" id="KW-1185">Reference proteome</keyword>
<dbReference type="Proteomes" id="UP000829401">
    <property type="component" value="Chromosome"/>
</dbReference>
<evidence type="ECO:0000313" key="2">
    <source>
        <dbReference type="Proteomes" id="UP000829401"/>
    </source>
</evidence>
<accession>T0C818</accession>
<dbReference type="InterPro" id="IPR009577">
    <property type="entry name" value="Sm_multidrug_ex"/>
</dbReference>
<reference evidence="2" key="1">
    <citation type="journal article" date="2022" name="G3 (Bethesda)">
        <title>Unveiling the complete genome sequence of Alicyclobacillus acidoterrestris DSM 3922T, a taint-producing strain.</title>
        <authorList>
            <person name="Leonardo I.C."/>
            <person name="Barreto Crespo M.T."/>
            <person name="Gaspar F.B."/>
        </authorList>
    </citation>
    <scope>NUCLEOTIDE SEQUENCE [LARGE SCALE GENOMIC DNA]</scope>
    <source>
        <strain evidence="2">DSM 3922</strain>
    </source>
</reference>
<dbReference type="EMBL" id="CP080467">
    <property type="protein sequence ID" value="UNO47585.1"/>
    <property type="molecule type" value="Genomic_DNA"/>
</dbReference>
<accession>A0A9E6ZNQ5</accession>
<protein>
    <submittedName>
        <fullName evidence="1">Small multi-drug export protein</fullName>
    </submittedName>
</protein>
<dbReference type="AlphaFoldDB" id="T0C818"/>
<dbReference type="RefSeq" id="WP_021295780.1">
    <property type="nucleotide sequence ID" value="NZ_AURB01000101.1"/>
</dbReference>
<dbReference type="eggNOG" id="ENOG5034C3Z">
    <property type="taxonomic scope" value="Bacteria"/>
</dbReference>
<dbReference type="KEGG" id="aaco:K1I37_12840"/>
<dbReference type="STRING" id="1356854.N007_04280"/>
<dbReference type="Pfam" id="PF06695">
    <property type="entry name" value="Sm_multidrug_ex"/>
    <property type="match status" value="1"/>
</dbReference>
<gene>
    <name evidence="1" type="ORF">K1I37_12840</name>
</gene>
<evidence type="ECO:0000313" key="1">
    <source>
        <dbReference type="EMBL" id="UNO47585.1"/>
    </source>
</evidence>
<organism evidence="1 2">
    <name type="scientific">Alicyclobacillus acidoterrestris (strain ATCC 49025 / DSM 3922 / CIP 106132 / NCIMB 13137 / GD3B)</name>
    <dbReference type="NCBI Taxonomy" id="1356854"/>
    <lineage>
        <taxon>Bacteria</taxon>
        <taxon>Bacillati</taxon>
        <taxon>Bacillota</taxon>
        <taxon>Bacilli</taxon>
        <taxon>Bacillales</taxon>
        <taxon>Alicyclobacillaceae</taxon>
        <taxon>Alicyclobacillus</taxon>
    </lineage>
</organism>
<proteinExistence type="predicted"/>